<comment type="caution">
    <text evidence="7">The sequence shown here is derived from an EMBL/GenBank/DDBJ whole genome shotgun (WGS) entry which is preliminary data.</text>
</comment>
<dbReference type="EMBL" id="BAAALD010000035">
    <property type="protein sequence ID" value="GAA1090950.1"/>
    <property type="molecule type" value="Genomic_DNA"/>
</dbReference>
<dbReference type="Pfam" id="PF04066">
    <property type="entry name" value="MrpF_PhaF"/>
    <property type="match status" value="1"/>
</dbReference>
<reference evidence="8" key="1">
    <citation type="journal article" date="2019" name="Int. J. Syst. Evol. Microbiol.">
        <title>The Global Catalogue of Microorganisms (GCM) 10K type strain sequencing project: providing services to taxonomists for standard genome sequencing and annotation.</title>
        <authorList>
            <consortium name="The Broad Institute Genomics Platform"/>
            <consortium name="The Broad Institute Genome Sequencing Center for Infectious Disease"/>
            <person name="Wu L."/>
            <person name="Ma J."/>
        </authorList>
    </citation>
    <scope>NUCLEOTIDE SEQUENCE [LARGE SCALE GENOMIC DNA]</scope>
    <source>
        <strain evidence="8">JCM 13002</strain>
    </source>
</reference>
<gene>
    <name evidence="7" type="ORF">GCM10009663_38370</name>
</gene>
<keyword evidence="2" id="KW-1003">Cell membrane</keyword>
<evidence type="ECO:0000313" key="8">
    <source>
        <dbReference type="Proteomes" id="UP001499987"/>
    </source>
</evidence>
<comment type="subcellular location">
    <subcellularLocation>
        <location evidence="1">Cell membrane</location>
        <topology evidence="1">Multi-pass membrane protein</topology>
    </subcellularLocation>
</comment>
<keyword evidence="3 6" id="KW-0812">Transmembrane</keyword>
<proteinExistence type="predicted"/>
<evidence type="ECO:0000256" key="4">
    <source>
        <dbReference type="ARBA" id="ARBA00022989"/>
    </source>
</evidence>
<name>A0ABP4E3N6_9ACTN</name>
<dbReference type="RefSeq" id="WP_344624860.1">
    <property type="nucleotide sequence ID" value="NZ_BAAALD010000035.1"/>
</dbReference>
<keyword evidence="4 6" id="KW-1133">Transmembrane helix</keyword>
<evidence type="ECO:0000256" key="1">
    <source>
        <dbReference type="ARBA" id="ARBA00004651"/>
    </source>
</evidence>
<protein>
    <recommendedName>
        <fullName evidence="9">DUF4040 domain-containing protein</fullName>
    </recommendedName>
</protein>
<evidence type="ECO:0000313" key="7">
    <source>
        <dbReference type="EMBL" id="GAA1090950.1"/>
    </source>
</evidence>
<dbReference type="Proteomes" id="UP001499987">
    <property type="component" value="Unassembled WGS sequence"/>
</dbReference>
<keyword evidence="5 6" id="KW-0472">Membrane</keyword>
<evidence type="ECO:0000256" key="6">
    <source>
        <dbReference type="SAM" id="Phobius"/>
    </source>
</evidence>
<organism evidence="7 8">
    <name type="scientific">Kitasatospora arboriphila</name>
    <dbReference type="NCBI Taxonomy" id="258052"/>
    <lineage>
        <taxon>Bacteria</taxon>
        <taxon>Bacillati</taxon>
        <taxon>Actinomycetota</taxon>
        <taxon>Actinomycetes</taxon>
        <taxon>Kitasatosporales</taxon>
        <taxon>Streptomycetaceae</taxon>
        <taxon>Kitasatospora</taxon>
    </lineage>
</organism>
<evidence type="ECO:0000256" key="5">
    <source>
        <dbReference type="ARBA" id="ARBA00023136"/>
    </source>
</evidence>
<evidence type="ECO:0008006" key="9">
    <source>
        <dbReference type="Google" id="ProtNLM"/>
    </source>
</evidence>
<feature type="transmembrane region" description="Helical" evidence="6">
    <location>
        <begin position="32"/>
        <end position="49"/>
    </location>
</feature>
<evidence type="ECO:0000256" key="3">
    <source>
        <dbReference type="ARBA" id="ARBA00022692"/>
    </source>
</evidence>
<sequence>MSAWTAAALVLLAVDVPACVWALSRGGTVGRLIGFCLLSSVVGAVFLLLPPAYDRPSYQDLALVLSVLAPAGTLVFTRFVAGRSGEPDEDGPETDGGSP</sequence>
<evidence type="ECO:0000256" key="2">
    <source>
        <dbReference type="ARBA" id="ARBA00022475"/>
    </source>
</evidence>
<accession>A0ABP4E3N6</accession>
<dbReference type="InterPro" id="IPR007208">
    <property type="entry name" value="MrpF/PhaF-like"/>
</dbReference>
<feature type="transmembrane region" description="Helical" evidence="6">
    <location>
        <begin position="61"/>
        <end position="81"/>
    </location>
</feature>
<keyword evidence="8" id="KW-1185">Reference proteome</keyword>